<dbReference type="EMBL" id="PFEK01000030">
    <property type="protein sequence ID" value="PJE67587.1"/>
    <property type="molecule type" value="Genomic_DNA"/>
</dbReference>
<comment type="caution">
    <text evidence="3">The sequence shown here is derived from an EMBL/GenBank/DDBJ whole genome shotgun (WGS) entry which is preliminary data.</text>
</comment>
<protein>
    <recommendedName>
        <fullName evidence="5">DUF5667 domain-containing protein</fullName>
    </recommendedName>
</protein>
<keyword evidence="1" id="KW-0175">Coiled coil</keyword>
<feature type="chain" id="PRO_5014857367" description="DUF5667 domain-containing protein" evidence="2">
    <location>
        <begin position="20"/>
        <end position="262"/>
    </location>
</feature>
<organism evidence="3 4">
    <name type="scientific">Candidatus Shapirobacteria bacterium CG10_big_fil_rev_8_21_14_0_10_40_9</name>
    <dbReference type="NCBI Taxonomy" id="1974888"/>
    <lineage>
        <taxon>Bacteria</taxon>
        <taxon>Candidatus Shapironibacteriota</taxon>
    </lineage>
</organism>
<keyword evidence="2" id="KW-0732">Signal</keyword>
<dbReference type="AlphaFoldDB" id="A0A2M8L3Y2"/>
<evidence type="ECO:0000313" key="4">
    <source>
        <dbReference type="Proteomes" id="UP000231474"/>
    </source>
</evidence>
<feature type="coiled-coil region" evidence="1">
    <location>
        <begin position="165"/>
        <end position="216"/>
    </location>
</feature>
<proteinExistence type="predicted"/>
<name>A0A2M8L3Y2_9BACT</name>
<sequence>MKRFLPTFLLLLLPLTVNAQDFDFNHAFQDYLYNYNLYRSSHLEYVSAKSEYLTYKTLTAQTKALEATQKMLLARAETLKTYLTALRMKLKETTGVLNYQQNMYYLKLDNEVTWISSHETSLPSAATLDDLVKISQEAEKRYPTMEILAYQTLGTVMTGKEVTLRDKINEQISKTESKINQIKEAGEDTTTLERWLIQAKEKIKRSEEKEKEAQNLLSGIKTTDKNKIQTWNKAQKAFEEENQYLKEAVSYLKEILREIKSE</sequence>
<evidence type="ECO:0000256" key="1">
    <source>
        <dbReference type="SAM" id="Coils"/>
    </source>
</evidence>
<evidence type="ECO:0008006" key="5">
    <source>
        <dbReference type="Google" id="ProtNLM"/>
    </source>
</evidence>
<reference evidence="4" key="1">
    <citation type="submission" date="2017-09" db="EMBL/GenBank/DDBJ databases">
        <title>Depth-based differentiation of microbial function through sediment-hosted aquifers and enrichment of novel symbionts in the deep terrestrial subsurface.</title>
        <authorList>
            <person name="Probst A.J."/>
            <person name="Ladd B."/>
            <person name="Jarett J.K."/>
            <person name="Geller-Mcgrath D.E."/>
            <person name="Sieber C.M.K."/>
            <person name="Emerson J.B."/>
            <person name="Anantharaman K."/>
            <person name="Thomas B.C."/>
            <person name="Malmstrom R."/>
            <person name="Stieglmeier M."/>
            <person name="Klingl A."/>
            <person name="Woyke T."/>
            <person name="Ryan C.M."/>
            <person name="Banfield J.F."/>
        </authorList>
    </citation>
    <scope>NUCLEOTIDE SEQUENCE [LARGE SCALE GENOMIC DNA]</scope>
</reference>
<accession>A0A2M8L3Y2</accession>
<evidence type="ECO:0000256" key="2">
    <source>
        <dbReference type="SAM" id="SignalP"/>
    </source>
</evidence>
<gene>
    <name evidence="3" type="ORF">COU95_01580</name>
</gene>
<evidence type="ECO:0000313" key="3">
    <source>
        <dbReference type="EMBL" id="PJE67587.1"/>
    </source>
</evidence>
<feature type="signal peptide" evidence="2">
    <location>
        <begin position="1"/>
        <end position="19"/>
    </location>
</feature>
<dbReference type="Proteomes" id="UP000231474">
    <property type="component" value="Unassembled WGS sequence"/>
</dbReference>